<keyword evidence="4" id="KW-0378">Hydrolase</keyword>
<dbReference type="InParanoid" id="E1ZY76"/>
<evidence type="ECO:0000313" key="5">
    <source>
        <dbReference type="Proteomes" id="UP000000311"/>
    </source>
</evidence>
<name>E1ZY76_CAMFO</name>
<evidence type="ECO:0000256" key="1">
    <source>
        <dbReference type="ARBA" id="ARBA00007447"/>
    </source>
</evidence>
<dbReference type="Gene3D" id="2.40.70.10">
    <property type="entry name" value="Acid Proteases"/>
    <property type="match status" value="1"/>
</dbReference>
<feature type="non-terminal residue" evidence="4">
    <location>
        <position position="1"/>
    </location>
</feature>
<dbReference type="PRINTS" id="PR00792">
    <property type="entry name" value="PEPSIN"/>
</dbReference>
<dbReference type="OrthoDB" id="7543269at2759"/>
<dbReference type="InterPro" id="IPR001461">
    <property type="entry name" value="Aspartic_peptidase_A1"/>
</dbReference>
<comment type="similarity">
    <text evidence="1">Belongs to the peptidase A1 family.</text>
</comment>
<reference evidence="4 5" key="1">
    <citation type="journal article" date="2010" name="Science">
        <title>Genomic comparison of the ants Camponotus floridanus and Harpegnathos saltator.</title>
        <authorList>
            <person name="Bonasio R."/>
            <person name="Zhang G."/>
            <person name="Ye C."/>
            <person name="Mutti N.S."/>
            <person name="Fang X."/>
            <person name="Qin N."/>
            <person name="Donahue G."/>
            <person name="Yang P."/>
            <person name="Li Q."/>
            <person name="Li C."/>
            <person name="Zhang P."/>
            <person name="Huang Z."/>
            <person name="Berger S.L."/>
            <person name="Reinberg D."/>
            <person name="Wang J."/>
            <person name="Liebig J."/>
        </authorList>
    </citation>
    <scope>NUCLEOTIDE SEQUENCE [LARGE SCALE GENOMIC DNA]</scope>
    <source>
        <strain evidence="5">C129</strain>
    </source>
</reference>
<feature type="domain" description="Peptidase A1" evidence="3">
    <location>
        <begin position="1"/>
        <end position="159"/>
    </location>
</feature>
<protein>
    <submittedName>
        <fullName evidence="4">Lysosomal aspartic protease</fullName>
    </submittedName>
</protein>
<dbReference type="Proteomes" id="UP000000311">
    <property type="component" value="Unassembled WGS sequence"/>
</dbReference>
<dbReference type="PROSITE" id="PS51767">
    <property type="entry name" value="PEPTIDASE_A1"/>
    <property type="match status" value="1"/>
</dbReference>
<evidence type="ECO:0000256" key="2">
    <source>
        <dbReference type="PIRSR" id="PIRSR601461-2"/>
    </source>
</evidence>
<accession>E1ZY76</accession>
<dbReference type="STRING" id="104421.E1ZY76"/>
<gene>
    <name evidence="4" type="ORF">EAG_08363</name>
</gene>
<dbReference type="AlphaFoldDB" id="E1ZY76"/>
<proteinExistence type="inferred from homology"/>
<dbReference type="OMA" id="IWQITID"/>
<feature type="disulfide bond" evidence="2">
    <location>
        <begin position="44"/>
        <end position="48"/>
    </location>
</feature>
<dbReference type="Gene3D" id="2.60.40.1960">
    <property type="match status" value="1"/>
</dbReference>
<keyword evidence="2" id="KW-1015">Disulfide bond</keyword>
<dbReference type="GO" id="GO:0004190">
    <property type="term" value="F:aspartic-type endopeptidase activity"/>
    <property type="evidence" value="ECO:0007669"/>
    <property type="project" value="InterPro"/>
</dbReference>
<keyword evidence="4" id="KW-0645">Protease</keyword>
<organism evidence="5">
    <name type="scientific">Camponotus floridanus</name>
    <name type="common">Florida carpenter ant</name>
    <dbReference type="NCBI Taxonomy" id="104421"/>
    <lineage>
        <taxon>Eukaryota</taxon>
        <taxon>Metazoa</taxon>
        <taxon>Ecdysozoa</taxon>
        <taxon>Arthropoda</taxon>
        <taxon>Hexapoda</taxon>
        <taxon>Insecta</taxon>
        <taxon>Pterygota</taxon>
        <taxon>Neoptera</taxon>
        <taxon>Endopterygota</taxon>
        <taxon>Hymenoptera</taxon>
        <taxon>Apocrita</taxon>
        <taxon>Aculeata</taxon>
        <taxon>Formicoidea</taxon>
        <taxon>Formicidae</taxon>
        <taxon>Formicinae</taxon>
        <taxon>Camponotus</taxon>
    </lineage>
</organism>
<dbReference type="InterPro" id="IPR033121">
    <property type="entry name" value="PEPTIDASE_A1"/>
</dbReference>
<dbReference type="Pfam" id="PF00026">
    <property type="entry name" value="Asp"/>
    <property type="match status" value="1"/>
</dbReference>
<dbReference type="SUPFAM" id="SSF50630">
    <property type="entry name" value="Acid proteases"/>
    <property type="match status" value="1"/>
</dbReference>
<evidence type="ECO:0000259" key="3">
    <source>
        <dbReference type="PROSITE" id="PS51767"/>
    </source>
</evidence>
<dbReference type="PANTHER" id="PTHR47966">
    <property type="entry name" value="BETA-SITE APP-CLEAVING ENZYME, ISOFORM A-RELATED"/>
    <property type="match status" value="1"/>
</dbReference>
<dbReference type="GO" id="GO:0006508">
    <property type="term" value="P:proteolysis"/>
    <property type="evidence" value="ECO:0007669"/>
    <property type="project" value="UniProtKB-KW"/>
</dbReference>
<dbReference type="PANTHER" id="PTHR47966:SF51">
    <property type="entry name" value="BETA-SITE APP-CLEAVING ENZYME, ISOFORM A-RELATED"/>
    <property type="match status" value="1"/>
</dbReference>
<sequence length="164" mass="18888">GGKLTFGDSDPAYYEGKFTYVPVTHRGIWQITIDSIRLNNFTWCEKSCQANVDTSTWKIIGPEKDVSQINLLKLIHGEEISQLPTIKFNLGGKAFNLTGKDYIIRDPYNENVCVSVFWKHKYPTYNGKIKLMKTWVLGMPFIGRYYTEFDMDKERVGFALAKNV</sequence>
<evidence type="ECO:0000313" key="4">
    <source>
        <dbReference type="EMBL" id="EFN73863.1"/>
    </source>
</evidence>
<dbReference type="InterPro" id="IPR021109">
    <property type="entry name" value="Peptidase_aspartic_dom_sf"/>
</dbReference>
<dbReference type="EMBL" id="GL435188">
    <property type="protein sequence ID" value="EFN73863.1"/>
    <property type="molecule type" value="Genomic_DNA"/>
</dbReference>
<keyword evidence="5" id="KW-1185">Reference proteome</keyword>